<sequence length="298" mass="35410">MAKVGFIKRYLYIVDRLKSVPSDFQELHKYVMNRLENDDMENNFEFSVRTFDRDKKDIFDLFGILIQYNRKDKVYFIEDEIEDPSVSRMVEAFSIHQALKEGNKITPSIYLESRKVSGTNLINGILYAIQNNFQMIFTHIKFWEDEKTLRTVKPIAIKESQHRWYLIAQDNKDGNIKNFGFDRISDLRISDIKFKSIPFDMEKEYQHAFGVETYAPAQKVVLEFSWQQGNYIKSFPLHSSQKTIKDNDEKIVVELFIHPTNDLIMELMRFGSEVKVIEPEVLRNNIRDRVMDMIKLYK</sequence>
<dbReference type="EMBL" id="FMTY01000001">
    <property type="protein sequence ID" value="SCX00276.1"/>
    <property type="molecule type" value="Genomic_DNA"/>
</dbReference>
<dbReference type="InterPro" id="IPR057727">
    <property type="entry name" value="WCX_dom"/>
</dbReference>
<feature type="domain" description="WCX" evidence="2">
    <location>
        <begin position="217"/>
        <end position="293"/>
    </location>
</feature>
<dbReference type="Pfam" id="PF13280">
    <property type="entry name" value="WYL"/>
    <property type="match status" value="1"/>
</dbReference>
<dbReference type="Proteomes" id="UP000182124">
    <property type="component" value="Unassembled WGS sequence"/>
</dbReference>
<dbReference type="InterPro" id="IPR026881">
    <property type="entry name" value="WYL_dom"/>
</dbReference>
<organism evidence="3 4">
    <name type="scientific">Flavobacterium saliperosum</name>
    <dbReference type="NCBI Taxonomy" id="329186"/>
    <lineage>
        <taxon>Bacteria</taxon>
        <taxon>Pseudomonadati</taxon>
        <taxon>Bacteroidota</taxon>
        <taxon>Flavobacteriia</taxon>
        <taxon>Flavobacteriales</taxon>
        <taxon>Flavobacteriaceae</taxon>
        <taxon>Flavobacterium</taxon>
    </lineage>
</organism>
<dbReference type="RefSeq" id="WP_035653792.1">
    <property type="nucleotide sequence ID" value="NZ_FMTY01000001.1"/>
</dbReference>
<dbReference type="STRING" id="329186.SAMN02927925_00134"/>
<evidence type="ECO:0000313" key="3">
    <source>
        <dbReference type="EMBL" id="SCX00276.1"/>
    </source>
</evidence>
<evidence type="ECO:0000313" key="4">
    <source>
        <dbReference type="Proteomes" id="UP000182124"/>
    </source>
</evidence>
<dbReference type="PROSITE" id="PS52050">
    <property type="entry name" value="WYL"/>
    <property type="match status" value="1"/>
</dbReference>
<keyword evidence="3" id="KW-0238">DNA-binding</keyword>
<dbReference type="PANTHER" id="PTHR34580:SF9">
    <property type="entry name" value="SLL5097 PROTEIN"/>
    <property type="match status" value="1"/>
</dbReference>
<evidence type="ECO:0000259" key="2">
    <source>
        <dbReference type="Pfam" id="PF25583"/>
    </source>
</evidence>
<proteinExistence type="predicted"/>
<dbReference type="AlphaFoldDB" id="A0A1G4V2N8"/>
<reference evidence="3 4" key="1">
    <citation type="submission" date="2016-10" db="EMBL/GenBank/DDBJ databases">
        <authorList>
            <person name="de Groot N.N."/>
        </authorList>
    </citation>
    <scope>NUCLEOTIDE SEQUENCE [LARGE SCALE GENOMIC DNA]</scope>
    <source>
        <strain evidence="3 4">CGMCC 1.3801</strain>
    </source>
</reference>
<dbReference type="GO" id="GO:0003677">
    <property type="term" value="F:DNA binding"/>
    <property type="evidence" value="ECO:0007669"/>
    <property type="project" value="UniProtKB-KW"/>
</dbReference>
<feature type="domain" description="WYL" evidence="1">
    <location>
        <begin position="124"/>
        <end position="189"/>
    </location>
</feature>
<accession>A0A1G4V2N8</accession>
<dbReference type="Pfam" id="PF25583">
    <property type="entry name" value="WCX"/>
    <property type="match status" value="1"/>
</dbReference>
<protein>
    <submittedName>
        <fullName evidence="3">Predicted DNA-binding transcriptional regulator YafY, contains an HTH and WYL domains</fullName>
    </submittedName>
</protein>
<dbReference type="PANTHER" id="PTHR34580">
    <property type="match status" value="1"/>
</dbReference>
<name>A0A1G4V2N8_9FLAO</name>
<evidence type="ECO:0000259" key="1">
    <source>
        <dbReference type="Pfam" id="PF13280"/>
    </source>
</evidence>
<dbReference type="eggNOG" id="COG2378">
    <property type="taxonomic scope" value="Bacteria"/>
</dbReference>
<dbReference type="InterPro" id="IPR051534">
    <property type="entry name" value="CBASS_pafABC_assoc_protein"/>
</dbReference>
<gene>
    <name evidence="3" type="ORF">SAMN02927925_00134</name>
</gene>